<proteinExistence type="predicted"/>
<dbReference type="WBParaSite" id="PS1159_v2.g2177.t1">
    <property type="protein sequence ID" value="PS1159_v2.g2177.t1"/>
    <property type="gene ID" value="PS1159_v2.g2177"/>
</dbReference>
<organism evidence="1 2">
    <name type="scientific">Panagrolaimus sp. PS1159</name>
    <dbReference type="NCBI Taxonomy" id="55785"/>
    <lineage>
        <taxon>Eukaryota</taxon>
        <taxon>Metazoa</taxon>
        <taxon>Ecdysozoa</taxon>
        <taxon>Nematoda</taxon>
        <taxon>Chromadorea</taxon>
        <taxon>Rhabditida</taxon>
        <taxon>Tylenchina</taxon>
        <taxon>Panagrolaimomorpha</taxon>
        <taxon>Panagrolaimoidea</taxon>
        <taxon>Panagrolaimidae</taxon>
        <taxon>Panagrolaimus</taxon>
    </lineage>
</organism>
<evidence type="ECO:0000313" key="1">
    <source>
        <dbReference type="Proteomes" id="UP000887580"/>
    </source>
</evidence>
<reference evidence="2" key="1">
    <citation type="submission" date="2022-11" db="UniProtKB">
        <authorList>
            <consortium name="WormBaseParasite"/>
        </authorList>
    </citation>
    <scope>IDENTIFICATION</scope>
</reference>
<protein>
    <submittedName>
        <fullName evidence="2">Uncharacterized protein</fullName>
    </submittedName>
</protein>
<name>A0AC35FYY1_9BILA</name>
<evidence type="ECO:0000313" key="2">
    <source>
        <dbReference type="WBParaSite" id="PS1159_v2.g2177.t1"/>
    </source>
</evidence>
<dbReference type="Proteomes" id="UP000887580">
    <property type="component" value="Unplaced"/>
</dbReference>
<sequence>MLEAFDRQYLAASQMDDQLEAAARPSYGSQNLKNWLRERWICRCNEPFIPPNPQHLLAFYRTVQEFVLLHPNFLNHVCNRCQCLDSNAILAAIQ</sequence>
<accession>A0AC35FYY1</accession>